<evidence type="ECO:0000256" key="3">
    <source>
        <dbReference type="ARBA" id="ARBA00020422"/>
    </source>
</evidence>
<evidence type="ECO:0000313" key="7">
    <source>
        <dbReference type="EMBL" id="GCE63183.1"/>
    </source>
</evidence>
<dbReference type="AlphaFoldDB" id="A0A478FPC5"/>
<dbReference type="PROSITE" id="PS51350">
    <property type="entry name" value="PTS_HPR_DOM"/>
    <property type="match status" value="1"/>
</dbReference>
<comment type="caution">
    <text evidence="7">The sequence shown here is derived from an EMBL/GenBank/DDBJ whole genome shotgun (WGS) entry which is preliminary data.</text>
</comment>
<evidence type="ECO:0000313" key="8">
    <source>
        <dbReference type="Proteomes" id="UP000324831"/>
    </source>
</evidence>
<dbReference type="RefSeq" id="WP_216082785.1">
    <property type="nucleotide sequence ID" value="NZ_CACTIB010000008.1"/>
</dbReference>
<keyword evidence="4" id="KW-0963">Cytoplasm</keyword>
<gene>
    <name evidence="7" type="primary">ptsH</name>
    <name evidence="7" type="ORF">MHSWG343_01610</name>
</gene>
<proteinExistence type="predicted"/>
<comment type="function">
    <text evidence="1">General (non sugar-specific) component of the phosphoenolpyruvate-dependent sugar phosphotransferase system (sugar PTS). This major carbohydrate active-transport system catalyzes the phosphorylation of incoming sugar substrates concomitantly with their translocation across the cell membrane. The phosphoryl group from phosphoenolpyruvate (PEP) is transferred to the phosphoryl carrier protein HPr by enzyme I. Phospho-HPr then transfers it to the PTS EIIA domain.</text>
</comment>
<feature type="domain" description="HPr" evidence="6">
    <location>
        <begin position="1"/>
        <end position="86"/>
    </location>
</feature>
<organism evidence="7 8">
    <name type="scientific">Candidatus Mycoplasma haematohominis</name>
    <dbReference type="NCBI Taxonomy" id="1494318"/>
    <lineage>
        <taxon>Bacteria</taxon>
        <taxon>Bacillati</taxon>
        <taxon>Mycoplasmatota</taxon>
        <taxon>Mollicutes</taxon>
        <taxon>Mycoplasmataceae</taxon>
        <taxon>Mycoplasma</taxon>
    </lineage>
</organism>
<reference evidence="7 8" key="1">
    <citation type="submission" date="2019-01" db="EMBL/GenBank/DDBJ databases">
        <title>Draft genome sequences of Candidatus Mycoplasma haemohominis SWG34-3 identified from a patient with pyrexia, anemia and liver dysfunction.</title>
        <authorList>
            <person name="Sekizuka T."/>
            <person name="Hattori N."/>
            <person name="Katano H."/>
            <person name="Takuma T."/>
            <person name="Ito T."/>
            <person name="Arai N."/>
            <person name="Yanai R."/>
            <person name="Ishii S."/>
            <person name="Miura Y."/>
            <person name="Tokunaga T."/>
            <person name="Watanabe H."/>
            <person name="Nomura N."/>
            <person name="Eguchi J."/>
            <person name="Arai T."/>
            <person name="Hasegawa H."/>
            <person name="Nakamaki T."/>
            <person name="Wakita T."/>
            <person name="Niki Y."/>
            <person name="Kuroda M."/>
        </authorList>
    </citation>
    <scope>NUCLEOTIDE SEQUENCE [LARGE SCALE GENOMIC DNA]</scope>
    <source>
        <strain evidence="7">SWG34-3</strain>
    </source>
</reference>
<dbReference type="InterPro" id="IPR035895">
    <property type="entry name" value="HPr-like_sf"/>
</dbReference>
<protein>
    <recommendedName>
        <fullName evidence="3">Phosphocarrier protein HPr</fullName>
    </recommendedName>
</protein>
<dbReference type="InterPro" id="IPR001020">
    <property type="entry name" value="PTS_HPr_His_P_site"/>
</dbReference>
<evidence type="ECO:0000256" key="4">
    <source>
        <dbReference type="ARBA" id="ARBA00022490"/>
    </source>
</evidence>
<evidence type="ECO:0000256" key="2">
    <source>
        <dbReference type="ARBA" id="ARBA00004496"/>
    </source>
</evidence>
<sequence>MKSFSYVIKDKVGVHARPANKLVQALSNYKSKVVIKCGEKEANAKSIINLMSLGLQHNSQVEFIVEGEDEDKVVSELPEYLAKENF</sequence>
<dbReference type="EMBL" id="BIMN01000001">
    <property type="protein sequence ID" value="GCE63183.1"/>
    <property type="molecule type" value="Genomic_DNA"/>
</dbReference>
<dbReference type="PROSITE" id="PS00369">
    <property type="entry name" value="PTS_HPR_HIS"/>
    <property type="match status" value="1"/>
</dbReference>
<dbReference type="Pfam" id="PF00381">
    <property type="entry name" value="PTS-HPr"/>
    <property type="match status" value="1"/>
</dbReference>
<dbReference type="GO" id="GO:0005737">
    <property type="term" value="C:cytoplasm"/>
    <property type="evidence" value="ECO:0007669"/>
    <property type="project" value="UniProtKB-SubCell"/>
</dbReference>
<name>A0A478FPC5_9MOLU</name>
<dbReference type="Proteomes" id="UP000324831">
    <property type="component" value="Unassembled WGS sequence"/>
</dbReference>
<evidence type="ECO:0000256" key="5">
    <source>
        <dbReference type="ARBA" id="ARBA00022683"/>
    </source>
</evidence>
<dbReference type="PRINTS" id="PR00107">
    <property type="entry name" value="PHOSPHOCPHPR"/>
</dbReference>
<dbReference type="NCBIfam" id="TIGR01003">
    <property type="entry name" value="PTS_HPr_family"/>
    <property type="match status" value="1"/>
</dbReference>
<accession>A0A478FPC5</accession>
<dbReference type="InterPro" id="IPR000032">
    <property type="entry name" value="HPr-like"/>
</dbReference>
<dbReference type="InterPro" id="IPR002114">
    <property type="entry name" value="PTS_HPr_Ser_P_site"/>
</dbReference>
<dbReference type="InterPro" id="IPR050399">
    <property type="entry name" value="HPr"/>
</dbReference>
<dbReference type="PROSITE" id="PS00589">
    <property type="entry name" value="PTS_HPR_SER"/>
    <property type="match status" value="1"/>
</dbReference>
<evidence type="ECO:0000259" key="6">
    <source>
        <dbReference type="PROSITE" id="PS51350"/>
    </source>
</evidence>
<dbReference type="PANTHER" id="PTHR33705:SF2">
    <property type="entry name" value="PHOSPHOCARRIER PROTEIN NPR"/>
    <property type="match status" value="1"/>
</dbReference>
<dbReference type="CDD" id="cd00367">
    <property type="entry name" value="PTS-HPr_like"/>
    <property type="match status" value="1"/>
</dbReference>
<evidence type="ECO:0000256" key="1">
    <source>
        <dbReference type="ARBA" id="ARBA00003681"/>
    </source>
</evidence>
<dbReference type="PANTHER" id="PTHR33705">
    <property type="entry name" value="PHOSPHOCARRIER PROTEIN HPR"/>
    <property type="match status" value="1"/>
</dbReference>
<keyword evidence="5" id="KW-0598">Phosphotransferase system</keyword>
<dbReference type="SUPFAM" id="SSF55594">
    <property type="entry name" value="HPr-like"/>
    <property type="match status" value="1"/>
</dbReference>
<dbReference type="Gene3D" id="3.30.1340.10">
    <property type="entry name" value="HPr-like"/>
    <property type="match status" value="1"/>
</dbReference>
<comment type="subcellular location">
    <subcellularLocation>
        <location evidence="2">Cytoplasm</location>
    </subcellularLocation>
</comment>
<dbReference type="GO" id="GO:0009401">
    <property type="term" value="P:phosphoenolpyruvate-dependent sugar phosphotransferase system"/>
    <property type="evidence" value="ECO:0007669"/>
    <property type="project" value="UniProtKB-KW"/>
</dbReference>